<evidence type="ECO:0000256" key="1">
    <source>
        <dbReference type="ARBA" id="ARBA00007274"/>
    </source>
</evidence>
<protein>
    <submittedName>
        <fullName evidence="5">Serine acetyltransferase</fullName>
    </submittedName>
</protein>
<keyword evidence="3" id="KW-0677">Repeat</keyword>
<evidence type="ECO:0000313" key="6">
    <source>
        <dbReference type="Proteomes" id="UP001216510"/>
    </source>
</evidence>
<dbReference type="InterPro" id="IPR045304">
    <property type="entry name" value="LbH_SAT"/>
</dbReference>
<keyword evidence="6" id="KW-1185">Reference proteome</keyword>
<organism evidence="5 6">
    <name type="scientific">Pseudoduganella chitinolytica</name>
    <dbReference type="NCBI Taxonomy" id="34070"/>
    <lineage>
        <taxon>Bacteria</taxon>
        <taxon>Pseudomonadati</taxon>
        <taxon>Pseudomonadota</taxon>
        <taxon>Betaproteobacteria</taxon>
        <taxon>Burkholderiales</taxon>
        <taxon>Oxalobacteraceae</taxon>
        <taxon>Telluria group</taxon>
        <taxon>Pseudoduganella</taxon>
    </lineage>
</organism>
<evidence type="ECO:0000256" key="3">
    <source>
        <dbReference type="ARBA" id="ARBA00022737"/>
    </source>
</evidence>
<dbReference type="Gene3D" id="2.160.10.10">
    <property type="entry name" value="Hexapeptide repeat proteins"/>
    <property type="match status" value="1"/>
</dbReference>
<dbReference type="PANTHER" id="PTHR42811">
    <property type="entry name" value="SERINE ACETYLTRANSFERASE"/>
    <property type="match status" value="1"/>
</dbReference>
<dbReference type="InterPro" id="IPR001451">
    <property type="entry name" value="Hexapep"/>
</dbReference>
<dbReference type="InterPro" id="IPR018357">
    <property type="entry name" value="Hexapep_transf_CS"/>
</dbReference>
<dbReference type="Proteomes" id="UP001216510">
    <property type="component" value="Chromosome"/>
</dbReference>
<dbReference type="EMBL" id="CP119083">
    <property type="protein sequence ID" value="WEF31308.1"/>
    <property type="molecule type" value="Genomic_DNA"/>
</dbReference>
<dbReference type="InterPro" id="IPR011004">
    <property type="entry name" value="Trimer_LpxA-like_sf"/>
</dbReference>
<keyword evidence="2" id="KW-0808">Transferase</keyword>
<accession>A0ABY8B8D7</accession>
<dbReference type="PROSITE" id="PS00101">
    <property type="entry name" value="HEXAPEP_TRANSFERASES"/>
    <property type="match status" value="1"/>
</dbReference>
<evidence type="ECO:0000256" key="2">
    <source>
        <dbReference type="ARBA" id="ARBA00022679"/>
    </source>
</evidence>
<dbReference type="RefSeq" id="WP_277414085.1">
    <property type="nucleotide sequence ID" value="NZ_CP119083.1"/>
</dbReference>
<name>A0ABY8B8D7_9BURK</name>
<dbReference type="CDD" id="cd03354">
    <property type="entry name" value="LbH_SAT"/>
    <property type="match status" value="1"/>
</dbReference>
<gene>
    <name evidence="5" type="ORF">PX653_17805</name>
</gene>
<keyword evidence="4" id="KW-0012">Acyltransferase</keyword>
<comment type="similarity">
    <text evidence="1">Belongs to the transferase hexapeptide repeat family.</text>
</comment>
<dbReference type="SUPFAM" id="SSF51161">
    <property type="entry name" value="Trimeric LpxA-like enzymes"/>
    <property type="match status" value="1"/>
</dbReference>
<reference evidence="5 6" key="1">
    <citation type="submission" date="2023-02" db="EMBL/GenBank/DDBJ databases">
        <title>Gemone sequence of Telluria chitinolytica ACM 3522T.</title>
        <authorList>
            <person name="Frediansyah A."/>
            <person name="Miess H."/>
            <person name="Gross H."/>
        </authorList>
    </citation>
    <scope>NUCLEOTIDE SEQUENCE [LARGE SCALE GENOMIC DNA]</scope>
    <source>
        <strain evidence="5 6">ACM 3522</strain>
    </source>
</reference>
<sequence>MLARLLVAPFGSAWKLKERCVTTRRPFVKKVLVNLYGLYQYENNSSIAWNAQFAGEPFFPHGPKSIFISGGAKIGKNCVIFQQVTIGSNTLADSKGAGAPVIGDNCYIGAGAKIVGNVRVGDNVRVGANALVYKDVPANSVVVSSPSEIIQRETPQDNRFYSFQGRWVYWEDARWNPVTDDGVLARLNKQF</sequence>
<proteinExistence type="inferred from homology"/>
<evidence type="ECO:0000313" key="5">
    <source>
        <dbReference type="EMBL" id="WEF31308.1"/>
    </source>
</evidence>
<dbReference type="Pfam" id="PF00132">
    <property type="entry name" value="Hexapep"/>
    <property type="match status" value="1"/>
</dbReference>
<evidence type="ECO:0000256" key="4">
    <source>
        <dbReference type="ARBA" id="ARBA00023315"/>
    </source>
</evidence>